<feature type="compositionally biased region" description="Low complexity" evidence="1">
    <location>
        <begin position="45"/>
        <end position="57"/>
    </location>
</feature>
<organism evidence="2">
    <name type="scientific">uncultured Actinomycetospora sp</name>
    <dbReference type="NCBI Taxonomy" id="1135996"/>
    <lineage>
        <taxon>Bacteria</taxon>
        <taxon>Bacillati</taxon>
        <taxon>Actinomycetota</taxon>
        <taxon>Actinomycetes</taxon>
        <taxon>Pseudonocardiales</taxon>
        <taxon>Pseudonocardiaceae</taxon>
        <taxon>Actinomycetospora</taxon>
        <taxon>environmental samples</taxon>
    </lineage>
</organism>
<feature type="compositionally biased region" description="Low complexity" evidence="1">
    <location>
        <begin position="14"/>
        <end position="24"/>
    </location>
</feature>
<proteinExistence type="predicted"/>
<reference evidence="2" key="1">
    <citation type="submission" date="2020-02" db="EMBL/GenBank/DDBJ databases">
        <authorList>
            <person name="Meier V. D."/>
        </authorList>
    </citation>
    <scope>NUCLEOTIDE SEQUENCE</scope>
    <source>
        <strain evidence="2">AVDCRST_MAG54</strain>
    </source>
</reference>
<feature type="compositionally biased region" description="Basic and acidic residues" evidence="1">
    <location>
        <begin position="119"/>
        <end position="134"/>
    </location>
</feature>
<evidence type="ECO:0000256" key="1">
    <source>
        <dbReference type="SAM" id="MobiDB-lite"/>
    </source>
</evidence>
<gene>
    <name evidence="2" type="ORF">AVDCRST_MAG54-1155</name>
</gene>
<protein>
    <submittedName>
        <fullName evidence="2">Uncharacterized protein</fullName>
    </submittedName>
</protein>
<feature type="region of interest" description="Disordered" evidence="1">
    <location>
        <begin position="1"/>
        <end position="141"/>
    </location>
</feature>
<name>A0A6J4HV99_9PSEU</name>
<feature type="non-terminal residue" evidence="2">
    <location>
        <position position="141"/>
    </location>
</feature>
<evidence type="ECO:0000313" key="2">
    <source>
        <dbReference type="EMBL" id="CAA9233857.1"/>
    </source>
</evidence>
<feature type="compositionally biased region" description="Basic residues" evidence="1">
    <location>
        <begin position="75"/>
        <end position="94"/>
    </location>
</feature>
<feature type="non-terminal residue" evidence="2">
    <location>
        <position position="1"/>
    </location>
</feature>
<accession>A0A6J4HV99</accession>
<dbReference type="EMBL" id="CADCTH010000154">
    <property type="protein sequence ID" value="CAA9233857.1"/>
    <property type="molecule type" value="Genomic_DNA"/>
</dbReference>
<dbReference type="AlphaFoldDB" id="A0A6J4HV99"/>
<sequence length="141" mass="15575">AHRRRPRRDRAGHPSLRPGSRPVRSGGGAVGVHRRRGVGRDRRGAGPLRGPRAGARVLRARRRLDGRAVPPHDQPRRRVRRRRPRPRHQLRARRGPHDDGGVDQGGGVQRRHLPAHGGSLEDRESGDHTADHPADGGVRGV</sequence>
<feature type="compositionally biased region" description="Basic residues" evidence="1">
    <location>
        <begin position="1"/>
        <end position="10"/>
    </location>
</feature>